<dbReference type="Gene3D" id="3.40.50.1820">
    <property type="entry name" value="alpha/beta hydrolase"/>
    <property type="match status" value="1"/>
</dbReference>
<dbReference type="SUPFAM" id="SSF53474">
    <property type="entry name" value="alpha/beta-Hydrolases"/>
    <property type="match status" value="1"/>
</dbReference>
<sequence>MENAGFHYKLDIPTETPDCAVVLLHGSGRTEDDLISFGRATFPKGILYAPRGAVPWEDGFAFFRRKPDRQLDIDDLKHHASRLCRFVTFVFQQTGQRPFLVGYSNGAIIAAETICQDRYLSKGAILLRPLSPRYEQPLPNLAGYPVLLLAGARDDRRHPSDAPHLAAQLASAFAEVLLETIDAGHGWAEDAMDERLCRQWLARRTAA</sequence>
<dbReference type="RefSeq" id="WP_046798813.1">
    <property type="nucleotide sequence ID" value="NZ_LT009723.1"/>
</dbReference>
<dbReference type="STRING" id="1183432.AGR3A_Cc280062"/>
<dbReference type="EMBL" id="FBWK01000021">
    <property type="protein sequence ID" value="CUX24646.1"/>
    <property type="molecule type" value="Genomic_DNA"/>
</dbReference>
<name>A0A1S7PQ81_9HYPH</name>
<dbReference type="Proteomes" id="UP000191988">
    <property type="component" value="Unassembled WGS sequence"/>
</dbReference>
<dbReference type="InterPro" id="IPR029058">
    <property type="entry name" value="AB_hydrolase_fold"/>
</dbReference>
<reference evidence="2" key="1">
    <citation type="submission" date="2016-01" db="EMBL/GenBank/DDBJ databases">
        <authorList>
            <person name="Regsiter A."/>
            <person name="william w."/>
        </authorList>
    </citation>
    <scope>NUCLEOTIDE SEQUENCE [LARGE SCALE GENOMIC DNA]</scope>
    <source>
        <strain evidence="2">CFBP 6623</strain>
    </source>
</reference>
<dbReference type="AlphaFoldDB" id="A0A1S7PQ81"/>
<evidence type="ECO:0000313" key="1">
    <source>
        <dbReference type="EMBL" id="CUX24646.1"/>
    </source>
</evidence>
<keyword evidence="2" id="KW-1185">Reference proteome</keyword>
<evidence type="ECO:0000313" key="2">
    <source>
        <dbReference type="Proteomes" id="UP000191988"/>
    </source>
</evidence>
<evidence type="ECO:0008006" key="3">
    <source>
        <dbReference type="Google" id="ProtNLM"/>
    </source>
</evidence>
<gene>
    <name evidence="1" type="ORF">AGR3A_Cc280062</name>
</gene>
<protein>
    <recommendedName>
        <fullName evidence="3">Phospholipase/carboxylesterase family protein</fullName>
    </recommendedName>
</protein>
<organism evidence="1 2">
    <name type="scientific">Agrobacterium tomkonis CFBP 6623</name>
    <dbReference type="NCBI Taxonomy" id="1183432"/>
    <lineage>
        <taxon>Bacteria</taxon>
        <taxon>Pseudomonadati</taxon>
        <taxon>Pseudomonadota</taxon>
        <taxon>Alphaproteobacteria</taxon>
        <taxon>Hyphomicrobiales</taxon>
        <taxon>Rhizobiaceae</taxon>
        <taxon>Rhizobium/Agrobacterium group</taxon>
        <taxon>Agrobacterium</taxon>
        <taxon>Agrobacterium tumefaciens complex</taxon>
    </lineage>
</organism>
<accession>A0A1S7PQ81</accession>
<proteinExistence type="predicted"/>